<gene>
    <name evidence="2" type="ORF">ILEXP_LOCUS12415</name>
</gene>
<comment type="caution">
    <text evidence="2">The sequence shown here is derived from an EMBL/GenBank/DDBJ whole genome shotgun (WGS) entry which is preliminary data.</text>
</comment>
<name>A0ABC8RIV2_9AQUA</name>
<reference evidence="2 3" key="1">
    <citation type="submission" date="2024-02" db="EMBL/GenBank/DDBJ databases">
        <authorList>
            <person name="Vignale AGUSTIN F."/>
            <person name="Sosa J E."/>
            <person name="Modenutti C."/>
        </authorList>
    </citation>
    <scope>NUCLEOTIDE SEQUENCE [LARGE SCALE GENOMIC DNA]</scope>
</reference>
<dbReference type="SMART" id="SM00271">
    <property type="entry name" value="DnaJ"/>
    <property type="match status" value="1"/>
</dbReference>
<sequence length="241" mass="26579">MAAAGEDKNNDLYAVLGLKKECTAAELRNAYKKLALRWHPDRCSASGNSKYVEEAKKKFQAIQEAYSVLYDENKRILYDVGFYDSDDDENGMGEFLNEMATMMSQNKPNKNGEESFEDLQELFHEMFQSDIEAFGSSSHARNPSSCSSSLFASCGESSKAANKRNSSDMNSGKIKIEDSPGFDAHFQGFCMGAVHQEDFIKGKRVGGIPGRAGHTGGLAGSRKCHLVMMYLFSTEYSSISA</sequence>
<organism evidence="2 3">
    <name type="scientific">Ilex paraguariensis</name>
    <name type="common">yerba mate</name>
    <dbReference type="NCBI Taxonomy" id="185542"/>
    <lineage>
        <taxon>Eukaryota</taxon>
        <taxon>Viridiplantae</taxon>
        <taxon>Streptophyta</taxon>
        <taxon>Embryophyta</taxon>
        <taxon>Tracheophyta</taxon>
        <taxon>Spermatophyta</taxon>
        <taxon>Magnoliopsida</taxon>
        <taxon>eudicotyledons</taxon>
        <taxon>Gunneridae</taxon>
        <taxon>Pentapetalae</taxon>
        <taxon>asterids</taxon>
        <taxon>campanulids</taxon>
        <taxon>Aquifoliales</taxon>
        <taxon>Aquifoliaceae</taxon>
        <taxon>Ilex</taxon>
    </lineage>
</organism>
<dbReference type="Proteomes" id="UP001642360">
    <property type="component" value="Unassembled WGS sequence"/>
</dbReference>
<dbReference type="PROSITE" id="PS50076">
    <property type="entry name" value="DNAJ_2"/>
    <property type="match status" value="1"/>
</dbReference>
<evidence type="ECO:0000313" key="3">
    <source>
        <dbReference type="Proteomes" id="UP001642360"/>
    </source>
</evidence>
<proteinExistence type="predicted"/>
<dbReference type="EMBL" id="CAUOFW020001414">
    <property type="protein sequence ID" value="CAK9144653.1"/>
    <property type="molecule type" value="Genomic_DNA"/>
</dbReference>
<dbReference type="Gene3D" id="1.10.287.110">
    <property type="entry name" value="DnaJ domain"/>
    <property type="match status" value="1"/>
</dbReference>
<dbReference type="CDD" id="cd06257">
    <property type="entry name" value="DnaJ"/>
    <property type="match status" value="1"/>
</dbReference>
<dbReference type="SUPFAM" id="SSF46565">
    <property type="entry name" value="Chaperone J-domain"/>
    <property type="match status" value="1"/>
</dbReference>
<dbReference type="AlphaFoldDB" id="A0ABC8RIV2"/>
<protein>
    <recommendedName>
        <fullName evidence="1">J domain-containing protein</fullName>
    </recommendedName>
</protein>
<dbReference type="PROSITE" id="PS00636">
    <property type="entry name" value="DNAJ_1"/>
    <property type="match status" value="1"/>
</dbReference>
<dbReference type="InterPro" id="IPR018253">
    <property type="entry name" value="DnaJ_domain_CS"/>
</dbReference>
<keyword evidence="3" id="KW-1185">Reference proteome</keyword>
<feature type="domain" description="J" evidence="1">
    <location>
        <begin position="11"/>
        <end position="82"/>
    </location>
</feature>
<dbReference type="PANTHER" id="PTHR44743:SF5">
    <property type="entry name" value="CHAPERONE DNAJ-DOMAIN SUPERFAMILY PROTEIN"/>
    <property type="match status" value="1"/>
</dbReference>
<dbReference type="Pfam" id="PF00226">
    <property type="entry name" value="DnaJ"/>
    <property type="match status" value="1"/>
</dbReference>
<dbReference type="InterPro" id="IPR036869">
    <property type="entry name" value="J_dom_sf"/>
</dbReference>
<dbReference type="PRINTS" id="PR00625">
    <property type="entry name" value="JDOMAIN"/>
</dbReference>
<accession>A0ABC8RIV2</accession>
<evidence type="ECO:0000313" key="2">
    <source>
        <dbReference type="EMBL" id="CAK9144653.1"/>
    </source>
</evidence>
<dbReference type="InterPro" id="IPR001623">
    <property type="entry name" value="DnaJ_domain"/>
</dbReference>
<evidence type="ECO:0000259" key="1">
    <source>
        <dbReference type="PROSITE" id="PS50076"/>
    </source>
</evidence>
<dbReference type="PANTHER" id="PTHR44743">
    <property type="entry name" value="PUTATIVE, EXPRESSED-RELATED"/>
    <property type="match status" value="1"/>
</dbReference>